<dbReference type="GO" id="GO:0015171">
    <property type="term" value="F:amino acid transmembrane transporter activity"/>
    <property type="evidence" value="ECO:0007669"/>
    <property type="project" value="TreeGrafter"/>
</dbReference>
<keyword evidence="3 8" id="KW-0812">Transmembrane</keyword>
<gene>
    <name evidence="10" type="ORF">B0A50_05850</name>
</gene>
<reference evidence="10 11" key="1">
    <citation type="submission" date="2017-03" db="EMBL/GenBank/DDBJ databases">
        <title>Genomes of endolithic fungi from Antarctica.</title>
        <authorList>
            <person name="Coleine C."/>
            <person name="Masonjones S."/>
            <person name="Stajich J.E."/>
        </authorList>
    </citation>
    <scope>NUCLEOTIDE SEQUENCE [LARGE SCALE GENOMIC DNA]</scope>
    <source>
        <strain evidence="10 11">CCFEE 6315</strain>
    </source>
</reference>
<feature type="transmembrane region" description="Helical" evidence="8">
    <location>
        <begin position="282"/>
        <end position="303"/>
    </location>
</feature>
<dbReference type="Proteomes" id="UP000308549">
    <property type="component" value="Unassembled WGS sequence"/>
</dbReference>
<dbReference type="PROSITE" id="PS00218">
    <property type="entry name" value="AMINO_ACID_PERMEASE_1"/>
    <property type="match status" value="1"/>
</dbReference>
<feature type="transmembrane region" description="Helical" evidence="8">
    <location>
        <begin position="379"/>
        <end position="397"/>
    </location>
</feature>
<dbReference type="EMBL" id="NAJL01000033">
    <property type="protein sequence ID" value="TKA25753.1"/>
    <property type="molecule type" value="Genomic_DNA"/>
</dbReference>
<organism evidence="10 11">
    <name type="scientific">Salinomyces thailandicus</name>
    <dbReference type="NCBI Taxonomy" id="706561"/>
    <lineage>
        <taxon>Eukaryota</taxon>
        <taxon>Fungi</taxon>
        <taxon>Dikarya</taxon>
        <taxon>Ascomycota</taxon>
        <taxon>Pezizomycotina</taxon>
        <taxon>Dothideomycetes</taxon>
        <taxon>Dothideomycetidae</taxon>
        <taxon>Mycosphaerellales</taxon>
        <taxon>Teratosphaeriaceae</taxon>
        <taxon>Salinomyces</taxon>
    </lineage>
</organism>
<comment type="caution">
    <text evidence="10">The sequence shown here is derived from an EMBL/GenBank/DDBJ whole genome shotgun (WGS) entry which is preliminary data.</text>
</comment>
<evidence type="ECO:0000313" key="10">
    <source>
        <dbReference type="EMBL" id="TKA25753.1"/>
    </source>
</evidence>
<dbReference type="InterPro" id="IPR050524">
    <property type="entry name" value="APC_YAT"/>
</dbReference>
<evidence type="ECO:0000256" key="4">
    <source>
        <dbReference type="ARBA" id="ARBA00022970"/>
    </source>
</evidence>
<dbReference type="InterPro" id="IPR004841">
    <property type="entry name" value="AA-permease/SLC12A_dom"/>
</dbReference>
<dbReference type="FunFam" id="1.20.1740.10:FF:000006">
    <property type="entry name" value="General amino acid permease"/>
    <property type="match status" value="1"/>
</dbReference>
<keyword evidence="6 8" id="KW-0472">Membrane</keyword>
<feature type="region of interest" description="Disordered" evidence="7">
    <location>
        <begin position="1"/>
        <end position="37"/>
    </location>
</feature>
<dbReference type="Gene3D" id="1.20.1740.10">
    <property type="entry name" value="Amino acid/polyamine transporter I"/>
    <property type="match status" value="1"/>
</dbReference>
<keyword evidence="11" id="KW-1185">Reference proteome</keyword>
<dbReference type="PIRSF" id="PIRSF006060">
    <property type="entry name" value="AA_transporter"/>
    <property type="match status" value="1"/>
</dbReference>
<dbReference type="InterPro" id="IPR004762">
    <property type="entry name" value="Amino_acid_permease_fungi"/>
</dbReference>
<evidence type="ECO:0000256" key="5">
    <source>
        <dbReference type="ARBA" id="ARBA00022989"/>
    </source>
</evidence>
<evidence type="ECO:0000256" key="7">
    <source>
        <dbReference type="SAM" id="MobiDB-lite"/>
    </source>
</evidence>
<accession>A0A4U0TTX9</accession>
<feature type="transmembrane region" description="Helical" evidence="8">
    <location>
        <begin position="130"/>
        <end position="154"/>
    </location>
</feature>
<dbReference type="NCBIfam" id="TIGR00913">
    <property type="entry name" value="2A0310"/>
    <property type="match status" value="1"/>
</dbReference>
<feature type="transmembrane region" description="Helical" evidence="8">
    <location>
        <begin position="194"/>
        <end position="217"/>
    </location>
</feature>
<evidence type="ECO:0000256" key="8">
    <source>
        <dbReference type="SAM" id="Phobius"/>
    </source>
</evidence>
<feature type="transmembrane region" description="Helical" evidence="8">
    <location>
        <begin position="160"/>
        <end position="182"/>
    </location>
</feature>
<feature type="transmembrane region" description="Helical" evidence="8">
    <location>
        <begin position="84"/>
        <end position="110"/>
    </location>
</feature>
<dbReference type="PANTHER" id="PTHR43341">
    <property type="entry name" value="AMINO ACID PERMEASE"/>
    <property type="match status" value="1"/>
</dbReference>
<dbReference type="Pfam" id="PF00324">
    <property type="entry name" value="AA_permease"/>
    <property type="match status" value="1"/>
</dbReference>
<feature type="transmembrane region" description="Helical" evidence="8">
    <location>
        <begin position="409"/>
        <end position="436"/>
    </location>
</feature>
<dbReference type="InterPro" id="IPR004840">
    <property type="entry name" value="Amino_acid_permease_CS"/>
</dbReference>
<evidence type="ECO:0000256" key="1">
    <source>
        <dbReference type="ARBA" id="ARBA00004141"/>
    </source>
</evidence>
<sequence length="546" mass="59632">MEDLEKSKTSEIAAKPIDEEASASRPASSHDAEIAQPEAGTTVQLKRRLQSRHLQMIAIGGTIGTGLFIGSGAALSTAGPAGALIAYAFVGTLVYSVMVGLGEMATYVPINFTSFPSRFCDPSLGFAMGWIYWFSWAITYALELTASGLIIQYWAPNLDVGIFVGVFWAVITAVNFAPVNWYGEIEFYFASIKVITVIGFLIFGICIDAGAGQHGYLGFHTWGSPGAFAPYIAENQALAKFVGFWAVLIQAGFSYQGTELVGIAAGETANPRKTVPSAIRKTFYRILFFFVGSIFFIGLLVPYDNEDLLSDNTDATASPFVIAAQLAGVKVLPDLINAVLLCVVLSAANSNVYSGSRILVSLAEEGSAPNILKRTTDGGVPYVAVAFSAAFGLLGFMNESNNGGEVFDWFINISGVAGFISWTCIGISHIAFMRALKARGQSRDTLPYKAFWQPWFSWYGITFNIIIILTQGFEAFAPWSTKTFFVDYISLILFVVLYVGHKVIFRTKFINPLDADLDSGRKEVDEMFFEEHEPTTWWGKFWAWVG</sequence>
<feature type="transmembrane region" description="Helical" evidence="8">
    <location>
        <begin position="483"/>
        <end position="500"/>
    </location>
</feature>
<evidence type="ECO:0000259" key="9">
    <source>
        <dbReference type="Pfam" id="PF00324"/>
    </source>
</evidence>
<name>A0A4U0TTX9_9PEZI</name>
<dbReference type="GO" id="GO:0016020">
    <property type="term" value="C:membrane"/>
    <property type="evidence" value="ECO:0007669"/>
    <property type="project" value="UniProtKB-SubCell"/>
</dbReference>
<comment type="subcellular location">
    <subcellularLocation>
        <location evidence="1">Membrane</location>
        <topology evidence="1">Multi-pass membrane protein</topology>
    </subcellularLocation>
</comment>
<feature type="domain" description="Amino acid permease/ SLC12A" evidence="9">
    <location>
        <begin position="53"/>
        <end position="509"/>
    </location>
</feature>
<evidence type="ECO:0000313" key="11">
    <source>
        <dbReference type="Proteomes" id="UP000308549"/>
    </source>
</evidence>
<protein>
    <recommendedName>
        <fullName evidence="9">Amino acid permease/ SLC12A domain-containing protein</fullName>
    </recommendedName>
</protein>
<keyword evidence="2" id="KW-0813">Transport</keyword>
<evidence type="ECO:0000256" key="3">
    <source>
        <dbReference type="ARBA" id="ARBA00022692"/>
    </source>
</evidence>
<evidence type="ECO:0000256" key="6">
    <source>
        <dbReference type="ARBA" id="ARBA00023136"/>
    </source>
</evidence>
<dbReference type="PANTHER" id="PTHR43341:SF4">
    <property type="entry name" value="ARGININE PERMEASE CAN1-RELATED"/>
    <property type="match status" value="1"/>
</dbReference>
<keyword evidence="5 8" id="KW-1133">Transmembrane helix</keyword>
<evidence type="ECO:0000256" key="2">
    <source>
        <dbReference type="ARBA" id="ARBA00022448"/>
    </source>
</evidence>
<feature type="transmembrane region" description="Helical" evidence="8">
    <location>
        <begin position="56"/>
        <end position="78"/>
    </location>
</feature>
<proteinExistence type="predicted"/>
<dbReference type="OrthoDB" id="3900342at2759"/>
<feature type="transmembrane region" description="Helical" evidence="8">
    <location>
        <begin position="237"/>
        <end position="255"/>
    </location>
</feature>
<keyword evidence="4" id="KW-0029">Amino-acid transport</keyword>
<dbReference type="AlphaFoldDB" id="A0A4U0TTX9"/>
<feature type="transmembrane region" description="Helical" evidence="8">
    <location>
        <begin position="456"/>
        <end position="477"/>
    </location>
</feature>